<dbReference type="EMBL" id="REGN01008159">
    <property type="protein sequence ID" value="RNA04310.1"/>
    <property type="molecule type" value="Genomic_DNA"/>
</dbReference>
<name>A0A3M7PYY6_BRAPC</name>
<comment type="caution">
    <text evidence="1">The sequence shown here is derived from an EMBL/GenBank/DDBJ whole genome shotgun (WGS) entry which is preliminary data.</text>
</comment>
<reference evidence="1 2" key="1">
    <citation type="journal article" date="2018" name="Sci. Rep.">
        <title>Genomic signatures of local adaptation to the degree of environmental predictability in rotifers.</title>
        <authorList>
            <person name="Franch-Gras L."/>
            <person name="Hahn C."/>
            <person name="Garcia-Roger E.M."/>
            <person name="Carmona M.J."/>
            <person name="Serra M."/>
            <person name="Gomez A."/>
        </authorList>
    </citation>
    <scope>NUCLEOTIDE SEQUENCE [LARGE SCALE GENOMIC DNA]</scope>
    <source>
        <strain evidence="1">HYR1</strain>
    </source>
</reference>
<accession>A0A3M7PYY6</accession>
<gene>
    <name evidence="1" type="ORF">BpHYR1_042587</name>
</gene>
<keyword evidence="2" id="KW-1185">Reference proteome</keyword>
<evidence type="ECO:0000313" key="2">
    <source>
        <dbReference type="Proteomes" id="UP000276133"/>
    </source>
</evidence>
<sequence length="89" mass="10782">MELAEFRFIVQKTLFRPKRSYDNCFYVLNAEDGLLHWKLETGDFIKSSPCIDFEKGYAYFGSYDKQIYCVSIQNLFHYLKILRLFRFEI</sequence>
<dbReference type="Gene3D" id="2.40.10.480">
    <property type="match status" value="1"/>
</dbReference>
<proteinExistence type="predicted"/>
<dbReference type="InterPro" id="IPR011047">
    <property type="entry name" value="Quinoprotein_ADH-like_sf"/>
</dbReference>
<dbReference type="Proteomes" id="UP000276133">
    <property type="component" value="Unassembled WGS sequence"/>
</dbReference>
<evidence type="ECO:0000313" key="1">
    <source>
        <dbReference type="EMBL" id="RNA04310.1"/>
    </source>
</evidence>
<dbReference type="SUPFAM" id="SSF50998">
    <property type="entry name" value="Quinoprotein alcohol dehydrogenase-like"/>
    <property type="match status" value="1"/>
</dbReference>
<protein>
    <submittedName>
        <fullName evidence="1">Acyl-synthetase family member 4</fullName>
    </submittedName>
</protein>
<organism evidence="1 2">
    <name type="scientific">Brachionus plicatilis</name>
    <name type="common">Marine rotifer</name>
    <name type="synonym">Brachionus muelleri</name>
    <dbReference type="NCBI Taxonomy" id="10195"/>
    <lineage>
        <taxon>Eukaryota</taxon>
        <taxon>Metazoa</taxon>
        <taxon>Spiralia</taxon>
        <taxon>Gnathifera</taxon>
        <taxon>Rotifera</taxon>
        <taxon>Eurotatoria</taxon>
        <taxon>Monogononta</taxon>
        <taxon>Pseudotrocha</taxon>
        <taxon>Ploima</taxon>
        <taxon>Brachionidae</taxon>
        <taxon>Brachionus</taxon>
    </lineage>
</organism>
<dbReference type="AlphaFoldDB" id="A0A3M7PYY6"/>
<dbReference type="OrthoDB" id="408177at2759"/>